<proteinExistence type="predicted"/>
<evidence type="ECO:0000256" key="1">
    <source>
        <dbReference type="SAM" id="MobiDB-lite"/>
    </source>
</evidence>
<keyword evidence="3" id="KW-1185">Reference proteome</keyword>
<reference evidence="2 3" key="1">
    <citation type="journal article" date="2019" name="G3 (Bethesda)">
        <title>Sequencing of a Wild Apple (Malus baccata) Genome Unravels the Differences Between Cultivated and Wild Apple Species Regarding Disease Resistance and Cold Tolerance.</title>
        <authorList>
            <person name="Chen X."/>
        </authorList>
    </citation>
    <scope>NUCLEOTIDE SEQUENCE [LARGE SCALE GENOMIC DNA]</scope>
    <source>
        <strain evidence="3">cv. Shandingzi</strain>
        <tissue evidence="2">Leaves</tissue>
    </source>
</reference>
<comment type="caution">
    <text evidence="2">The sequence shown here is derived from an EMBL/GenBank/DDBJ whole genome shotgun (WGS) entry which is preliminary data.</text>
</comment>
<evidence type="ECO:0000313" key="3">
    <source>
        <dbReference type="Proteomes" id="UP000315295"/>
    </source>
</evidence>
<dbReference type="EMBL" id="VIEB01000078">
    <property type="protein sequence ID" value="TQE07921.1"/>
    <property type="molecule type" value="Genomic_DNA"/>
</dbReference>
<accession>A0A540NA43</accession>
<evidence type="ECO:0000313" key="2">
    <source>
        <dbReference type="EMBL" id="TQE07921.1"/>
    </source>
</evidence>
<name>A0A540NA43_MALBA</name>
<dbReference type="Proteomes" id="UP000315295">
    <property type="component" value="Unassembled WGS sequence"/>
</dbReference>
<protein>
    <submittedName>
        <fullName evidence="2">Uncharacterized protein</fullName>
    </submittedName>
</protein>
<gene>
    <name evidence="2" type="ORF">C1H46_006454</name>
</gene>
<sequence>MSLPRKRKRRQHEGKGRELKLELNKIKASPSVKLRCGRFERCVSMDQKRYLVLSHMMIYALDNLHTDSIVMNQTTRALNRNIEKLLQERHKDKQKISSMKFEMKRLQLKNIAASMKVNKLLDEIGSLKKNLLENQAIVPDLNASTKEDLEEDEPPKEDPDKDDKLKSIHMTKILLLRIQFKKMQLKMMWLWRIQNKGMQLKMIWLWMI</sequence>
<dbReference type="AlphaFoldDB" id="A0A540NA43"/>
<feature type="region of interest" description="Disordered" evidence="1">
    <location>
        <begin position="143"/>
        <end position="163"/>
    </location>
</feature>
<organism evidence="2 3">
    <name type="scientific">Malus baccata</name>
    <name type="common">Siberian crab apple</name>
    <name type="synonym">Pyrus baccata</name>
    <dbReference type="NCBI Taxonomy" id="106549"/>
    <lineage>
        <taxon>Eukaryota</taxon>
        <taxon>Viridiplantae</taxon>
        <taxon>Streptophyta</taxon>
        <taxon>Embryophyta</taxon>
        <taxon>Tracheophyta</taxon>
        <taxon>Spermatophyta</taxon>
        <taxon>Magnoliopsida</taxon>
        <taxon>eudicotyledons</taxon>
        <taxon>Gunneridae</taxon>
        <taxon>Pentapetalae</taxon>
        <taxon>rosids</taxon>
        <taxon>fabids</taxon>
        <taxon>Rosales</taxon>
        <taxon>Rosaceae</taxon>
        <taxon>Amygdaloideae</taxon>
        <taxon>Maleae</taxon>
        <taxon>Malus</taxon>
    </lineage>
</organism>